<dbReference type="STRING" id="1849047.A0A3D8S209"/>
<organism evidence="3 4">
    <name type="scientific">Coleophoma cylindrospora</name>
    <dbReference type="NCBI Taxonomy" id="1849047"/>
    <lineage>
        <taxon>Eukaryota</taxon>
        <taxon>Fungi</taxon>
        <taxon>Dikarya</taxon>
        <taxon>Ascomycota</taxon>
        <taxon>Pezizomycotina</taxon>
        <taxon>Leotiomycetes</taxon>
        <taxon>Helotiales</taxon>
        <taxon>Dermateaceae</taxon>
        <taxon>Coleophoma</taxon>
    </lineage>
</organism>
<dbReference type="PANTHER" id="PTHR37534">
    <property type="entry name" value="TRANSCRIPTIONAL ACTIVATOR PROTEIN UGA3"/>
    <property type="match status" value="1"/>
</dbReference>
<dbReference type="OrthoDB" id="5213892at2759"/>
<keyword evidence="2" id="KW-0539">Nucleus</keyword>
<protein>
    <submittedName>
        <fullName evidence="3">Uncharacterized protein</fullName>
    </submittedName>
</protein>
<keyword evidence="4" id="KW-1185">Reference proteome</keyword>
<evidence type="ECO:0000313" key="4">
    <source>
        <dbReference type="Proteomes" id="UP000256645"/>
    </source>
</evidence>
<proteinExistence type="predicted"/>
<dbReference type="AlphaFoldDB" id="A0A3D8S209"/>
<comment type="caution">
    <text evidence="3">The sequence shown here is derived from an EMBL/GenBank/DDBJ whole genome shotgun (WGS) entry which is preliminary data.</text>
</comment>
<dbReference type="InterPro" id="IPR021858">
    <property type="entry name" value="Fun_TF"/>
</dbReference>
<comment type="subcellular location">
    <subcellularLocation>
        <location evidence="1">Nucleus</location>
    </subcellularLocation>
</comment>
<evidence type="ECO:0000256" key="1">
    <source>
        <dbReference type="ARBA" id="ARBA00004123"/>
    </source>
</evidence>
<accession>A0A3D8S209</accession>
<gene>
    <name evidence="3" type="ORF">BP6252_04934</name>
</gene>
<evidence type="ECO:0000256" key="2">
    <source>
        <dbReference type="ARBA" id="ARBA00023242"/>
    </source>
</evidence>
<dbReference type="Pfam" id="PF11951">
    <property type="entry name" value="Fungal_trans_2"/>
    <property type="match status" value="1"/>
</dbReference>
<dbReference type="Proteomes" id="UP000256645">
    <property type="component" value="Unassembled WGS sequence"/>
</dbReference>
<dbReference type="EMBL" id="PDLM01000004">
    <property type="protein sequence ID" value="RDW80296.1"/>
    <property type="molecule type" value="Genomic_DNA"/>
</dbReference>
<evidence type="ECO:0000313" key="3">
    <source>
        <dbReference type="EMBL" id="RDW80296.1"/>
    </source>
</evidence>
<reference evidence="3 4" key="1">
    <citation type="journal article" date="2018" name="IMA Fungus">
        <title>IMA Genome-F 9: Draft genome sequence of Annulohypoxylon stygium, Aspergillus mulundensis, Berkeleyomyces basicola (syn. Thielaviopsis basicola), Ceratocystis smalleyi, two Cercospora beticola strains, Coleophoma cylindrospora, Fusarium fracticaudum, Phialophora cf. hyalina, and Morchella septimelata.</title>
        <authorList>
            <person name="Wingfield B.D."/>
            <person name="Bills G.F."/>
            <person name="Dong Y."/>
            <person name="Huang W."/>
            <person name="Nel W.J."/>
            <person name="Swalarsk-Parry B.S."/>
            <person name="Vaghefi N."/>
            <person name="Wilken P.M."/>
            <person name="An Z."/>
            <person name="de Beer Z.W."/>
            <person name="De Vos L."/>
            <person name="Chen L."/>
            <person name="Duong T.A."/>
            <person name="Gao Y."/>
            <person name="Hammerbacher A."/>
            <person name="Kikkert J.R."/>
            <person name="Li Y."/>
            <person name="Li H."/>
            <person name="Li K."/>
            <person name="Li Q."/>
            <person name="Liu X."/>
            <person name="Ma X."/>
            <person name="Naidoo K."/>
            <person name="Pethybridge S.J."/>
            <person name="Sun J."/>
            <person name="Steenkamp E.T."/>
            <person name="van der Nest M.A."/>
            <person name="van Wyk S."/>
            <person name="Wingfield M.J."/>
            <person name="Xiong C."/>
            <person name="Yue Q."/>
            <person name="Zhang X."/>
        </authorList>
    </citation>
    <scope>NUCLEOTIDE SEQUENCE [LARGE SCALE GENOMIC DNA]</scope>
    <source>
        <strain evidence="3 4">BP6252</strain>
    </source>
</reference>
<dbReference type="GO" id="GO:0005634">
    <property type="term" value="C:nucleus"/>
    <property type="evidence" value="ECO:0007669"/>
    <property type="project" value="UniProtKB-SubCell"/>
</dbReference>
<name>A0A3D8S209_9HELO</name>
<dbReference type="PANTHER" id="PTHR37534:SF20">
    <property type="entry name" value="PRO1A C6 ZINK-FINGER PROTEIN"/>
    <property type="match status" value="1"/>
</dbReference>
<sequence length="504" mass="56140">MDGGVRQEEMTERLKREVKEMAHRRREGDRTVHISGDRLSFGAATTAELAVLPQNYSRVLTSPTYDAVQATTAVHNHGKELCPEISTVRLQRNCSLSSKNVSEIVAFRPSDSILLMFYVEYLLPFLFPFYNPSLLQGGRAWILEMMINSPVVRQATLCQSFYFLSLERGTVNDTEAWKTVLTQTRDAFGMLRFALQVIEKEGITKHLQGAVRIIASMMQVQRFEVATLNFNNCRAHLNGALALFRQLLDSFGAVGPGLRSSFSTVMSRLRSSSLLLHTDGADEPPINLEAVVGCQNWVLVQIGEIAVLDAWKQRCKRAGNLDIMELVRCATVVKDSLEARLTRLESEPVTTPKESSSLLHVLTGGDHCQNSKVSTTQTSLVTRVWAHAALVYLSIVVSGWQPASADVRYHVSRIIELLAYRISPPALLRTMVWPFCVAGCLAEPAQEMLLRGMTMALQPPSVFGTVRKALEIMENVWRNRDAADVAIRDLATCFESQGDLVLLV</sequence>